<dbReference type="AlphaFoldDB" id="A0A2N4UQI8"/>
<dbReference type="EMBL" id="NPIB01000018">
    <property type="protein sequence ID" value="PLC57279.1"/>
    <property type="molecule type" value="Genomic_DNA"/>
</dbReference>
<proteinExistence type="predicted"/>
<sequence>MLAFFRLNKIVMYLIGAIKAGSHPLMPKSTPPHIKKPLFISGFFTFKQKYSKLTAGFKSLHLKKMK</sequence>
<evidence type="ECO:0000313" key="2">
    <source>
        <dbReference type="Proteomes" id="UP000234420"/>
    </source>
</evidence>
<keyword evidence="2" id="KW-1185">Reference proteome</keyword>
<evidence type="ECO:0000313" key="1">
    <source>
        <dbReference type="EMBL" id="PLC57279.1"/>
    </source>
</evidence>
<dbReference type="Proteomes" id="UP000234420">
    <property type="component" value="Unassembled WGS sequence"/>
</dbReference>
<organism evidence="1 2">
    <name type="scientific">Photobacterium carnosum</name>
    <dbReference type="NCBI Taxonomy" id="2023717"/>
    <lineage>
        <taxon>Bacteria</taxon>
        <taxon>Pseudomonadati</taxon>
        <taxon>Pseudomonadota</taxon>
        <taxon>Gammaproteobacteria</taxon>
        <taxon>Vibrionales</taxon>
        <taxon>Vibrionaceae</taxon>
        <taxon>Photobacterium</taxon>
    </lineage>
</organism>
<protein>
    <submittedName>
        <fullName evidence="1">Uncharacterized protein</fullName>
    </submittedName>
</protein>
<comment type="caution">
    <text evidence="1">The sequence shown here is derived from an EMBL/GenBank/DDBJ whole genome shotgun (WGS) entry which is preliminary data.</text>
</comment>
<reference evidence="1 2" key="1">
    <citation type="journal article" date="2018" name="Syst. Appl. Microbiol.">
        <title>Photobacterium carnosum sp. nov., isolated from spoiled modified atmosphere packaged poultry meat.</title>
        <authorList>
            <person name="Hilgarth M."/>
            <person name="Fuertes S."/>
            <person name="Ehrmann M."/>
            <person name="Vogel R.F."/>
        </authorList>
    </citation>
    <scope>NUCLEOTIDE SEQUENCE [LARGE SCALE GENOMIC DNA]</scope>
    <source>
        <strain evidence="1 2">TMW 2.2021</strain>
    </source>
</reference>
<accession>A0A2N4UQI8</accession>
<gene>
    <name evidence="1" type="ORF">CIK00_14270</name>
</gene>
<name>A0A2N4UQI8_9GAMM</name>